<accession>A0A1I7L7S8</accession>
<evidence type="ECO:0000313" key="5">
    <source>
        <dbReference type="Proteomes" id="UP000199391"/>
    </source>
</evidence>
<dbReference type="OrthoDB" id="5791855at2"/>
<name>A0A1I7L7S8_9BURK</name>
<dbReference type="AlphaFoldDB" id="A0A1I7L7S8"/>
<evidence type="ECO:0000259" key="3">
    <source>
        <dbReference type="Pfam" id="PF10671"/>
    </source>
</evidence>
<reference evidence="5" key="1">
    <citation type="submission" date="2016-10" db="EMBL/GenBank/DDBJ databases">
        <authorList>
            <person name="Varghese N."/>
            <person name="Submissions S."/>
        </authorList>
    </citation>
    <scope>NUCLEOTIDE SEQUENCE [LARGE SCALE GENOMIC DNA]</scope>
    <source>
        <strain evidence="5">CGMCC 1.11014</strain>
    </source>
</reference>
<evidence type="ECO:0000256" key="2">
    <source>
        <dbReference type="SAM" id="SignalP"/>
    </source>
</evidence>
<evidence type="ECO:0000256" key="1">
    <source>
        <dbReference type="SAM" id="MobiDB-lite"/>
    </source>
</evidence>
<organism evidence="4 5">
    <name type="scientific">Pseudoduganella namucuonensis</name>
    <dbReference type="NCBI Taxonomy" id="1035707"/>
    <lineage>
        <taxon>Bacteria</taxon>
        <taxon>Pseudomonadati</taxon>
        <taxon>Pseudomonadota</taxon>
        <taxon>Betaproteobacteria</taxon>
        <taxon>Burkholderiales</taxon>
        <taxon>Oxalobacteraceae</taxon>
        <taxon>Telluria group</taxon>
        <taxon>Pseudoduganella</taxon>
    </lineage>
</organism>
<dbReference type="Pfam" id="PF10671">
    <property type="entry name" value="TcpQ"/>
    <property type="match status" value="1"/>
</dbReference>
<dbReference type="STRING" id="1035707.SAMN05216552_102486"/>
<feature type="compositionally biased region" description="Low complexity" evidence="1">
    <location>
        <begin position="92"/>
        <end position="115"/>
    </location>
</feature>
<keyword evidence="5" id="KW-1185">Reference proteome</keyword>
<feature type="domain" description="Toxin co-regulated pilus biosynthesis protein Q C-terminal" evidence="3">
    <location>
        <begin position="126"/>
        <end position="204"/>
    </location>
</feature>
<keyword evidence="2" id="KW-0732">Signal</keyword>
<feature type="chain" id="PRO_5011751607" evidence="2">
    <location>
        <begin position="34"/>
        <end position="208"/>
    </location>
</feature>
<dbReference type="Proteomes" id="UP000199391">
    <property type="component" value="Unassembled WGS sequence"/>
</dbReference>
<dbReference type="EMBL" id="FPBO01000024">
    <property type="protein sequence ID" value="SFV05750.1"/>
    <property type="molecule type" value="Genomic_DNA"/>
</dbReference>
<feature type="region of interest" description="Disordered" evidence="1">
    <location>
        <begin position="92"/>
        <end position="128"/>
    </location>
</feature>
<evidence type="ECO:0000313" key="4">
    <source>
        <dbReference type="EMBL" id="SFV05750.1"/>
    </source>
</evidence>
<proteinExistence type="predicted"/>
<feature type="signal peptide" evidence="2">
    <location>
        <begin position="1"/>
        <end position="33"/>
    </location>
</feature>
<dbReference type="Gene3D" id="3.55.50.70">
    <property type="match status" value="1"/>
</dbReference>
<dbReference type="InterPro" id="IPR018927">
    <property type="entry name" value="Pilus_synth_Q_C"/>
</dbReference>
<gene>
    <name evidence="4" type="ORF">SAMN05216552_102486</name>
</gene>
<feature type="compositionally biased region" description="Pro residues" evidence="1">
    <location>
        <begin position="116"/>
        <end position="125"/>
    </location>
</feature>
<sequence length="208" mass="21420">MHFASHGPLQYHKKLLAGSLGVVLCMGSAGCFAASSVHTGLKTFSSPASPLADKALGLKLDLGPAMSDDDCEEDYADLMDAAAASGNRARAADAAKPAAGQAQAAKPAAPATAAPVAPPPPPPAPAWEVTPADKTLNTVLARWAAAAGWQLVWELPVDYAVGLRTEVRGTFAEAVGMVTKSMATAEIPMKAIFYEGNRVLRIVPKGSE</sequence>
<protein>
    <submittedName>
        <fullName evidence="4">Toxin co-regulated pilus biosynthesis protein Q</fullName>
    </submittedName>
</protein>